<dbReference type="PANTHER" id="PTHR45772">
    <property type="entry name" value="CONSERVED COMPONENT OF ABC TRANSPORTER FOR NATURAL AMINO ACIDS-RELATED"/>
    <property type="match status" value="1"/>
</dbReference>
<sequence>MMSNPLLEVNGLTKSFGGVVAVDKVDFHLNPGEIVAVIGPNGAGKTTLFNMITGVLPPTSGKVYFNEKEITGKQPYQIAKEGITRTFQNLQVFENMTVIENVMTGVHCRLKTGFLTSGFRLPLVRREEKQASEIAMHYLDKVGIADLAHEDSKVLPYGNQRLLEIARAAASSPKLILLDEPMAGLNPQESAQLVQVIKQMRGEGMSFLFVEHDMETVMGISDRIVVIDYGKKIAEGTPAEIYENEKVIAAYLGTDDEEAI</sequence>
<dbReference type="InterPro" id="IPR027417">
    <property type="entry name" value="P-loop_NTPase"/>
</dbReference>
<dbReference type="InterPro" id="IPR003439">
    <property type="entry name" value="ABC_transporter-like_ATP-bd"/>
</dbReference>
<dbReference type="Gene3D" id="3.40.50.300">
    <property type="entry name" value="P-loop containing nucleotide triphosphate hydrolases"/>
    <property type="match status" value="1"/>
</dbReference>
<dbReference type="CDD" id="cd03219">
    <property type="entry name" value="ABC_Mj1267_LivG_branched"/>
    <property type="match status" value="1"/>
</dbReference>
<evidence type="ECO:0000256" key="2">
    <source>
        <dbReference type="ARBA" id="ARBA00022741"/>
    </source>
</evidence>
<evidence type="ECO:0000256" key="1">
    <source>
        <dbReference type="ARBA" id="ARBA00022448"/>
    </source>
</evidence>
<evidence type="ECO:0000313" key="8">
    <source>
        <dbReference type="Proteomes" id="UP000680670"/>
    </source>
</evidence>
<keyword evidence="1" id="KW-0813">Transport</keyword>
<dbReference type="Proteomes" id="UP000287296">
    <property type="component" value="Unassembled WGS sequence"/>
</dbReference>
<evidence type="ECO:0000313" key="7">
    <source>
        <dbReference type="Proteomes" id="UP000287296"/>
    </source>
</evidence>
<reference evidence="6 7" key="1">
    <citation type="submission" date="2018-12" db="EMBL/GenBank/DDBJ databases">
        <authorList>
            <person name="Sun L."/>
            <person name="Chen Z."/>
        </authorList>
    </citation>
    <scope>NUCLEOTIDE SEQUENCE [LARGE SCALE GENOMIC DNA]</scope>
    <source>
        <strain evidence="6 7">LMG 29736</strain>
    </source>
</reference>
<evidence type="ECO:0000256" key="3">
    <source>
        <dbReference type="ARBA" id="ARBA00022840"/>
    </source>
</evidence>
<dbReference type="GO" id="GO:0015188">
    <property type="term" value="F:L-isoleucine transmembrane transporter activity"/>
    <property type="evidence" value="ECO:0007669"/>
    <property type="project" value="TreeGrafter"/>
</dbReference>
<accession>A0A429X8U0</accession>
<protein>
    <submittedName>
        <fullName evidence="6">ABC transporter ATP-binding protein</fullName>
    </submittedName>
</protein>
<dbReference type="GO" id="GO:0016887">
    <property type="term" value="F:ATP hydrolysis activity"/>
    <property type="evidence" value="ECO:0007669"/>
    <property type="project" value="InterPro"/>
</dbReference>
<dbReference type="FunFam" id="3.40.50.300:FF:000421">
    <property type="entry name" value="Branched-chain amino acid ABC transporter ATP-binding protein"/>
    <property type="match status" value="1"/>
</dbReference>
<dbReference type="GO" id="GO:0042941">
    <property type="term" value="P:D-alanine transmembrane transport"/>
    <property type="evidence" value="ECO:0007669"/>
    <property type="project" value="TreeGrafter"/>
</dbReference>
<reference evidence="5 8" key="2">
    <citation type="submission" date="2021-03" db="EMBL/GenBank/DDBJ databases">
        <title>Antimicrobial resistance genes in bacteria isolated from Japanese honey, and their potential for conferring macrolide and lincosamide resistance in the American foulbrood pathogen Paenibacillus larvae.</title>
        <authorList>
            <person name="Okamoto M."/>
            <person name="Kumagai M."/>
            <person name="Kanamori H."/>
            <person name="Takamatsu D."/>
        </authorList>
    </citation>
    <scope>NUCLEOTIDE SEQUENCE [LARGE SCALE GENOMIC DNA]</scope>
    <source>
        <strain evidence="5 8">J6TS1</strain>
    </source>
</reference>
<evidence type="ECO:0000259" key="4">
    <source>
        <dbReference type="PROSITE" id="PS50893"/>
    </source>
</evidence>
<dbReference type="GO" id="GO:0015808">
    <property type="term" value="P:L-alanine transport"/>
    <property type="evidence" value="ECO:0007669"/>
    <property type="project" value="TreeGrafter"/>
</dbReference>
<dbReference type="SMART" id="SM00382">
    <property type="entry name" value="AAA"/>
    <property type="match status" value="1"/>
</dbReference>
<proteinExistence type="predicted"/>
<dbReference type="GO" id="GO:1903806">
    <property type="term" value="P:L-isoleucine import across plasma membrane"/>
    <property type="evidence" value="ECO:0007669"/>
    <property type="project" value="TreeGrafter"/>
</dbReference>
<dbReference type="InterPro" id="IPR032823">
    <property type="entry name" value="BCA_ABC_TP_C"/>
</dbReference>
<dbReference type="GO" id="GO:0005304">
    <property type="term" value="F:L-valine transmembrane transporter activity"/>
    <property type="evidence" value="ECO:0007669"/>
    <property type="project" value="TreeGrafter"/>
</dbReference>
<gene>
    <name evidence="5" type="primary">livG_2</name>
    <name evidence="6" type="ORF">D5F11_009120</name>
    <name evidence="5" type="ORF">J6TS1_49420</name>
</gene>
<dbReference type="EMBL" id="BORJ01000020">
    <property type="protein sequence ID" value="GIN99072.1"/>
    <property type="molecule type" value="Genomic_DNA"/>
</dbReference>
<dbReference type="PROSITE" id="PS50893">
    <property type="entry name" value="ABC_TRANSPORTER_2"/>
    <property type="match status" value="1"/>
</dbReference>
<dbReference type="GO" id="GO:0005886">
    <property type="term" value="C:plasma membrane"/>
    <property type="evidence" value="ECO:0007669"/>
    <property type="project" value="TreeGrafter"/>
</dbReference>
<dbReference type="GO" id="GO:0015192">
    <property type="term" value="F:L-phenylalanine transmembrane transporter activity"/>
    <property type="evidence" value="ECO:0007669"/>
    <property type="project" value="TreeGrafter"/>
</dbReference>
<keyword evidence="2" id="KW-0547">Nucleotide-binding</keyword>
<dbReference type="GO" id="GO:1903805">
    <property type="term" value="P:L-valine import across plasma membrane"/>
    <property type="evidence" value="ECO:0007669"/>
    <property type="project" value="TreeGrafter"/>
</dbReference>
<dbReference type="OrthoDB" id="9805514at2"/>
<evidence type="ECO:0000313" key="6">
    <source>
        <dbReference type="EMBL" id="RST59868.1"/>
    </source>
</evidence>
<evidence type="ECO:0000313" key="5">
    <source>
        <dbReference type="EMBL" id="GIN99072.1"/>
    </source>
</evidence>
<feature type="domain" description="ABC transporter" evidence="4">
    <location>
        <begin position="7"/>
        <end position="254"/>
    </location>
</feature>
<dbReference type="InterPro" id="IPR051120">
    <property type="entry name" value="ABC_AA/LPS_Transport"/>
</dbReference>
<keyword evidence="3 6" id="KW-0067">ATP-binding</keyword>
<name>A0A429X8U0_SIMTE</name>
<comment type="caution">
    <text evidence="6">The sequence shown here is derived from an EMBL/GenBank/DDBJ whole genome shotgun (WGS) entry which is preliminary data.</text>
</comment>
<dbReference type="EMBL" id="QYTW02000007">
    <property type="protein sequence ID" value="RST59868.1"/>
    <property type="molecule type" value="Genomic_DNA"/>
</dbReference>
<dbReference type="Pfam" id="PF00005">
    <property type="entry name" value="ABC_tran"/>
    <property type="match status" value="1"/>
</dbReference>
<dbReference type="GO" id="GO:0005524">
    <property type="term" value="F:ATP binding"/>
    <property type="evidence" value="ECO:0007669"/>
    <property type="project" value="UniProtKB-KW"/>
</dbReference>
<keyword evidence="8" id="KW-1185">Reference proteome</keyword>
<organism evidence="6 7">
    <name type="scientific">Siminovitchia terrae</name>
    <name type="common">Bacillus terrae</name>
    <dbReference type="NCBI Taxonomy" id="1914933"/>
    <lineage>
        <taxon>Bacteria</taxon>
        <taxon>Bacillati</taxon>
        <taxon>Bacillota</taxon>
        <taxon>Bacilli</taxon>
        <taxon>Bacillales</taxon>
        <taxon>Bacillaceae</taxon>
        <taxon>Siminovitchia</taxon>
    </lineage>
</organism>
<dbReference type="InterPro" id="IPR003593">
    <property type="entry name" value="AAA+_ATPase"/>
</dbReference>
<dbReference type="SUPFAM" id="SSF52540">
    <property type="entry name" value="P-loop containing nucleoside triphosphate hydrolases"/>
    <property type="match status" value="1"/>
</dbReference>
<dbReference type="PANTHER" id="PTHR45772:SF7">
    <property type="entry name" value="AMINO ACID ABC TRANSPORTER ATP-BINDING PROTEIN"/>
    <property type="match status" value="1"/>
</dbReference>
<dbReference type="Pfam" id="PF12399">
    <property type="entry name" value="BCA_ABC_TP_C"/>
    <property type="match status" value="1"/>
</dbReference>
<dbReference type="Proteomes" id="UP000680670">
    <property type="component" value="Unassembled WGS sequence"/>
</dbReference>
<dbReference type="AlphaFoldDB" id="A0A429X8U0"/>